<feature type="transmembrane region" description="Helical" evidence="5">
    <location>
        <begin position="112"/>
        <end position="130"/>
    </location>
</feature>
<dbReference type="Proteomes" id="UP000463975">
    <property type="component" value="Chromosome"/>
</dbReference>
<dbReference type="Pfam" id="PF07690">
    <property type="entry name" value="MFS_1"/>
    <property type="match status" value="1"/>
</dbReference>
<name>A0A6P1NFS0_9PROT</name>
<dbReference type="EMBL" id="CP047652">
    <property type="protein sequence ID" value="QHI96419.1"/>
    <property type="molecule type" value="Genomic_DNA"/>
</dbReference>
<keyword evidence="2 5" id="KW-0812">Transmembrane</keyword>
<evidence type="ECO:0000256" key="2">
    <source>
        <dbReference type="ARBA" id="ARBA00022692"/>
    </source>
</evidence>
<dbReference type="KEGG" id="bomb:GT348_06465"/>
<feature type="transmembrane region" description="Helical" evidence="5">
    <location>
        <begin position="142"/>
        <end position="162"/>
    </location>
</feature>
<feature type="transmembrane region" description="Helical" evidence="5">
    <location>
        <begin position="249"/>
        <end position="274"/>
    </location>
</feature>
<dbReference type="InterPro" id="IPR011701">
    <property type="entry name" value="MFS"/>
</dbReference>
<sequence>MSASLNEQVSSQGLGNILGGLGISHDPGTWFTTVYSAAEVVGMAMAPWLSVTFGMKRFVLIVALLTVLSSFPIPFIHNLTLLYGMRILQGVSGGCTIPLLMSIALKVLAPPIRLYGLAAYALTATCFPYLSTSLAGLWTDLVSWRFIFFQSIPLGAMAMALLNFGLTDTEPKLERLKERSFHLSTVLIIITMPAIVVLLAQGDRLDWFNSPLISVCALVAVVGLPLFVMNEIKRKEPFFRFSLLKRRNFLYSIVALQIFVMLSISSSAIPSQFLTAVAGYRPEQTYLVTAIIACLQLVFLPLMAIILNYEWVDSRIVSFLGLVCLISACCANSFVSAEWNRNQFYFWQAVQGLAGAMIVMPILMGATNAVMPQEGPYAAGMVNAPRAIMQVAGTWLVQLAFHWRGSLHSSRLTDWLGLHRYSLFQGNNPAWQHPAPLTPTGQTRTAGAVAALAKQLHHQVTVLVIEDLFMIIIMLAAFLLLWLLIVPVRAYPPRIALASPPPGPVTTPNTSDK</sequence>
<dbReference type="AlphaFoldDB" id="A0A6P1NFS0"/>
<evidence type="ECO:0000256" key="1">
    <source>
        <dbReference type="ARBA" id="ARBA00004141"/>
    </source>
</evidence>
<feature type="transmembrane region" description="Helical" evidence="5">
    <location>
        <begin position="207"/>
        <end position="228"/>
    </location>
</feature>
<feature type="transmembrane region" description="Helical" evidence="5">
    <location>
        <begin position="468"/>
        <end position="486"/>
    </location>
</feature>
<feature type="transmembrane region" description="Helical" evidence="5">
    <location>
        <begin position="83"/>
        <end position="105"/>
    </location>
</feature>
<comment type="subcellular location">
    <subcellularLocation>
        <location evidence="1">Membrane</location>
        <topology evidence="1">Multi-pass membrane protein</topology>
    </subcellularLocation>
</comment>
<feature type="transmembrane region" description="Helical" evidence="5">
    <location>
        <begin position="345"/>
        <end position="366"/>
    </location>
</feature>
<keyword evidence="3 5" id="KW-1133">Transmembrane helix</keyword>
<dbReference type="Gene3D" id="1.20.1250.20">
    <property type="entry name" value="MFS general substrate transporter like domains"/>
    <property type="match status" value="1"/>
</dbReference>
<reference evidence="6 7" key="1">
    <citation type="submission" date="2020-01" db="EMBL/GenBank/DDBJ databases">
        <title>Genome sequencing of strain KACC 21507.</title>
        <authorList>
            <person name="Heo J."/>
            <person name="Kim S.-J."/>
            <person name="Kim J.-S."/>
            <person name="Hong S.-B."/>
            <person name="Kwon S.-W."/>
        </authorList>
    </citation>
    <scope>NUCLEOTIDE SEQUENCE [LARGE SCALE GENOMIC DNA]</scope>
    <source>
        <strain evidence="6 7">KACC 21507</strain>
    </source>
</reference>
<protein>
    <submittedName>
        <fullName evidence="6">MFS transporter</fullName>
    </submittedName>
</protein>
<feature type="transmembrane region" description="Helical" evidence="5">
    <location>
        <begin position="319"/>
        <end position="339"/>
    </location>
</feature>
<dbReference type="GO" id="GO:0022857">
    <property type="term" value="F:transmembrane transporter activity"/>
    <property type="evidence" value="ECO:0007669"/>
    <property type="project" value="InterPro"/>
</dbReference>
<evidence type="ECO:0000256" key="4">
    <source>
        <dbReference type="ARBA" id="ARBA00023136"/>
    </source>
</evidence>
<evidence type="ECO:0000313" key="7">
    <source>
        <dbReference type="Proteomes" id="UP000463975"/>
    </source>
</evidence>
<evidence type="ECO:0000256" key="5">
    <source>
        <dbReference type="SAM" id="Phobius"/>
    </source>
</evidence>
<organism evidence="6 7">
    <name type="scientific">Aristophania vespae</name>
    <dbReference type="NCBI Taxonomy" id="2697033"/>
    <lineage>
        <taxon>Bacteria</taxon>
        <taxon>Pseudomonadati</taxon>
        <taxon>Pseudomonadota</taxon>
        <taxon>Alphaproteobacteria</taxon>
        <taxon>Acetobacterales</taxon>
        <taxon>Acetobacteraceae</taxon>
        <taxon>Aristophania</taxon>
    </lineage>
</organism>
<keyword evidence="4 5" id="KW-0472">Membrane</keyword>
<dbReference type="InterPro" id="IPR036259">
    <property type="entry name" value="MFS_trans_sf"/>
</dbReference>
<feature type="transmembrane region" description="Helical" evidence="5">
    <location>
        <begin position="286"/>
        <end position="307"/>
    </location>
</feature>
<proteinExistence type="predicted"/>
<gene>
    <name evidence="6" type="ORF">GT348_06465</name>
</gene>
<feature type="transmembrane region" description="Helical" evidence="5">
    <location>
        <begin position="30"/>
        <end position="51"/>
    </location>
</feature>
<keyword evidence="7" id="KW-1185">Reference proteome</keyword>
<evidence type="ECO:0000256" key="3">
    <source>
        <dbReference type="ARBA" id="ARBA00022989"/>
    </source>
</evidence>
<dbReference type="SUPFAM" id="SSF103473">
    <property type="entry name" value="MFS general substrate transporter"/>
    <property type="match status" value="1"/>
</dbReference>
<dbReference type="GO" id="GO:0005886">
    <property type="term" value="C:plasma membrane"/>
    <property type="evidence" value="ECO:0007669"/>
    <property type="project" value="TreeGrafter"/>
</dbReference>
<feature type="transmembrane region" description="Helical" evidence="5">
    <location>
        <begin position="183"/>
        <end position="201"/>
    </location>
</feature>
<evidence type="ECO:0000313" key="6">
    <source>
        <dbReference type="EMBL" id="QHI96419.1"/>
    </source>
</evidence>
<dbReference type="PANTHER" id="PTHR23501:SF51">
    <property type="entry name" value="MULTIDRUG RESISTANCE PROTEIN B"/>
    <property type="match status" value="1"/>
</dbReference>
<feature type="transmembrane region" description="Helical" evidence="5">
    <location>
        <begin position="58"/>
        <end position="77"/>
    </location>
</feature>
<accession>A0A6P1NFS0</accession>
<dbReference type="PANTHER" id="PTHR23501">
    <property type="entry name" value="MAJOR FACILITATOR SUPERFAMILY"/>
    <property type="match status" value="1"/>
</dbReference>